<dbReference type="GO" id="GO:1900150">
    <property type="term" value="P:regulation of defense response to fungus"/>
    <property type="evidence" value="ECO:0007669"/>
    <property type="project" value="InterPro"/>
</dbReference>
<name>A0A8J5WIS5_ZIZPA</name>
<feature type="region of interest" description="Disordered" evidence="1">
    <location>
        <begin position="82"/>
        <end position="147"/>
    </location>
</feature>
<evidence type="ECO:0000313" key="3">
    <source>
        <dbReference type="Proteomes" id="UP000729402"/>
    </source>
</evidence>
<evidence type="ECO:0008006" key="4">
    <source>
        <dbReference type="Google" id="ProtNLM"/>
    </source>
</evidence>
<dbReference type="EMBL" id="JAAALK010000081">
    <property type="protein sequence ID" value="KAG8090511.1"/>
    <property type="molecule type" value="Genomic_DNA"/>
</dbReference>
<accession>A0A8J5WIS5</accession>
<organism evidence="2 3">
    <name type="scientific">Zizania palustris</name>
    <name type="common">Northern wild rice</name>
    <dbReference type="NCBI Taxonomy" id="103762"/>
    <lineage>
        <taxon>Eukaryota</taxon>
        <taxon>Viridiplantae</taxon>
        <taxon>Streptophyta</taxon>
        <taxon>Embryophyta</taxon>
        <taxon>Tracheophyta</taxon>
        <taxon>Spermatophyta</taxon>
        <taxon>Magnoliopsida</taxon>
        <taxon>Liliopsida</taxon>
        <taxon>Poales</taxon>
        <taxon>Poaceae</taxon>
        <taxon>BOP clade</taxon>
        <taxon>Oryzoideae</taxon>
        <taxon>Oryzeae</taxon>
        <taxon>Zizaniinae</taxon>
        <taxon>Zizania</taxon>
    </lineage>
</organism>
<feature type="compositionally biased region" description="Pro residues" evidence="1">
    <location>
        <begin position="134"/>
        <end position="146"/>
    </location>
</feature>
<dbReference type="Proteomes" id="UP000729402">
    <property type="component" value="Unassembled WGS sequence"/>
</dbReference>
<reference evidence="2" key="1">
    <citation type="journal article" date="2021" name="bioRxiv">
        <title>Whole Genome Assembly and Annotation of Northern Wild Rice, Zizania palustris L., Supports a Whole Genome Duplication in the Zizania Genus.</title>
        <authorList>
            <person name="Haas M."/>
            <person name="Kono T."/>
            <person name="Macchietto M."/>
            <person name="Millas R."/>
            <person name="McGilp L."/>
            <person name="Shao M."/>
            <person name="Duquette J."/>
            <person name="Hirsch C.N."/>
            <person name="Kimball J."/>
        </authorList>
    </citation>
    <scope>NUCLEOTIDE SEQUENCE</scope>
    <source>
        <tissue evidence="2">Fresh leaf tissue</tissue>
    </source>
</reference>
<reference evidence="2" key="2">
    <citation type="submission" date="2021-02" db="EMBL/GenBank/DDBJ databases">
        <authorList>
            <person name="Kimball J.A."/>
            <person name="Haas M.W."/>
            <person name="Macchietto M."/>
            <person name="Kono T."/>
            <person name="Duquette J."/>
            <person name="Shao M."/>
        </authorList>
    </citation>
    <scope>NUCLEOTIDE SEQUENCE</scope>
    <source>
        <tissue evidence="2">Fresh leaf tissue</tissue>
    </source>
</reference>
<evidence type="ECO:0000313" key="2">
    <source>
        <dbReference type="EMBL" id="KAG8090511.1"/>
    </source>
</evidence>
<dbReference type="InterPro" id="IPR044169">
    <property type="entry name" value="PI21"/>
</dbReference>
<evidence type="ECO:0000256" key="1">
    <source>
        <dbReference type="SAM" id="MobiDB-lite"/>
    </source>
</evidence>
<dbReference type="PANTHER" id="PTHR47488:SF7">
    <property type="entry name" value="HEAVY METAL TRANSPORT_DETOXIFICATION SUPERFAMILY PROTEIN"/>
    <property type="match status" value="1"/>
</dbReference>
<proteinExistence type="predicted"/>
<sequence length="292" mass="31607">MLLLSNKHTQISTLILNVNLDCLKCYKKIRKILCKIQDQEKITTISFEKKSNMIVIAGTFDAQRLCCKIRCKGGKVIKDTRIVDGGKPPAKMAEQQQPPPPTTTTMNNSSCKKKGKKEKHGEMIMPPAAAPAENMPPPPAQHAPAPPEREISAVVVPAIIEETTKPRDRPVELISLTPPVAPVAEKEKPRDWPPPPAPAKPFYPAEVTTTVEIPSWPAPPPPVVGPCYQGYYEGCRCGHCGRVYGYAAVAETPLLLPPPSCYSGGAAGTPYCVGYGDCRLISEDPTAACTIM</sequence>
<dbReference type="AlphaFoldDB" id="A0A8J5WIS5"/>
<dbReference type="PANTHER" id="PTHR47488">
    <property type="entry name" value="HEAVY METAL TRANSPORT/DETOXIFICATION SUPERFAMILY PROTEIN"/>
    <property type="match status" value="1"/>
</dbReference>
<dbReference type="OrthoDB" id="785270at2759"/>
<keyword evidence="3" id="KW-1185">Reference proteome</keyword>
<gene>
    <name evidence="2" type="ORF">GUJ93_ZPchr0011g28562</name>
</gene>
<comment type="caution">
    <text evidence="2">The sequence shown here is derived from an EMBL/GenBank/DDBJ whole genome shotgun (WGS) entry which is preliminary data.</text>
</comment>
<protein>
    <recommendedName>
        <fullName evidence="4">HMA domain-containing protein</fullName>
    </recommendedName>
</protein>